<feature type="compositionally biased region" description="Polar residues" evidence="1">
    <location>
        <begin position="48"/>
        <end position="58"/>
    </location>
</feature>
<evidence type="ECO:0000313" key="3">
    <source>
        <dbReference type="Proteomes" id="UP000027265"/>
    </source>
</evidence>
<protein>
    <submittedName>
        <fullName evidence="2">Uncharacterized protein</fullName>
    </submittedName>
</protein>
<organism evidence="2 3">
    <name type="scientific">Jaapia argillacea MUCL 33604</name>
    <dbReference type="NCBI Taxonomy" id="933084"/>
    <lineage>
        <taxon>Eukaryota</taxon>
        <taxon>Fungi</taxon>
        <taxon>Dikarya</taxon>
        <taxon>Basidiomycota</taxon>
        <taxon>Agaricomycotina</taxon>
        <taxon>Agaricomycetes</taxon>
        <taxon>Agaricomycetidae</taxon>
        <taxon>Jaapiales</taxon>
        <taxon>Jaapiaceae</taxon>
        <taxon>Jaapia</taxon>
    </lineage>
</organism>
<feature type="region of interest" description="Disordered" evidence="1">
    <location>
        <begin position="1"/>
        <end position="108"/>
    </location>
</feature>
<dbReference type="AlphaFoldDB" id="A0A067PJH7"/>
<dbReference type="InParanoid" id="A0A067PJH7"/>
<accession>A0A067PJH7</accession>
<feature type="compositionally biased region" description="Basic and acidic residues" evidence="1">
    <location>
        <begin position="36"/>
        <end position="46"/>
    </location>
</feature>
<gene>
    <name evidence="2" type="ORF">JAAARDRAFT_51220</name>
</gene>
<dbReference type="EMBL" id="KL197758">
    <property type="protein sequence ID" value="KDQ50621.1"/>
    <property type="molecule type" value="Genomic_DNA"/>
</dbReference>
<sequence length="525" mass="57518">MKVGRCSGSVKGAAGSNAVPQKDSAMMETKVRARRIVKDFVQREETSDTSPSRWGSDQSDTEGLGNEPSITSRDVYNPRPPGKPVDLAQTGWIHSDSGAKNGKQLGEETLGSTHQGVDVGVVVDILCHAPNNFHWQIQKLTSKRGKKARKESQWPAGPMVWNLGLDLTRISFILGAMRQMNLRGTTALAGSSVQLNGGDINFVRSVWPVARIELLHKTAIDSTSFKSRGVSLPLSASHPVPPSDAFEKECEGAGSTPSELARQSHLRPPTCSDVQRIQIAVDRMVDIIHRIPETPTSALTLLADLDRLREISATLGTLGVMRADIIHCLFASREFTVDVLRRDVPTIFQHYLCDTFAPTNFISACLYPTSLSTITIAFADTFLAVLDLELLPVLRSINATDASLSHQLTIVRRSISQLEVGYGMDDGWMQDLGSLRGNSSLGSFLDEARELWRLERGHSQARLYRDGIGSWVVVLEVLIREVLILLDSPEQVPTIHGIRLPVLTEITILLDHLASVQAVEVACEV</sequence>
<keyword evidence="3" id="KW-1185">Reference proteome</keyword>
<reference evidence="3" key="1">
    <citation type="journal article" date="2014" name="Proc. Natl. Acad. Sci. U.S.A.">
        <title>Extensive sampling of basidiomycete genomes demonstrates inadequacy of the white-rot/brown-rot paradigm for wood decay fungi.</title>
        <authorList>
            <person name="Riley R."/>
            <person name="Salamov A.A."/>
            <person name="Brown D.W."/>
            <person name="Nagy L.G."/>
            <person name="Floudas D."/>
            <person name="Held B.W."/>
            <person name="Levasseur A."/>
            <person name="Lombard V."/>
            <person name="Morin E."/>
            <person name="Otillar R."/>
            <person name="Lindquist E.A."/>
            <person name="Sun H."/>
            <person name="LaButti K.M."/>
            <person name="Schmutz J."/>
            <person name="Jabbour D."/>
            <person name="Luo H."/>
            <person name="Baker S.E."/>
            <person name="Pisabarro A.G."/>
            <person name="Walton J.D."/>
            <person name="Blanchette R.A."/>
            <person name="Henrissat B."/>
            <person name="Martin F."/>
            <person name="Cullen D."/>
            <person name="Hibbett D.S."/>
            <person name="Grigoriev I.V."/>
        </authorList>
    </citation>
    <scope>NUCLEOTIDE SEQUENCE [LARGE SCALE GENOMIC DNA]</scope>
    <source>
        <strain evidence="3">MUCL 33604</strain>
    </source>
</reference>
<evidence type="ECO:0000256" key="1">
    <source>
        <dbReference type="SAM" id="MobiDB-lite"/>
    </source>
</evidence>
<proteinExistence type="predicted"/>
<dbReference type="HOGENOM" id="CLU_518812_0_0_1"/>
<evidence type="ECO:0000313" key="2">
    <source>
        <dbReference type="EMBL" id="KDQ50621.1"/>
    </source>
</evidence>
<name>A0A067PJH7_9AGAM</name>
<feature type="region of interest" description="Disordered" evidence="1">
    <location>
        <begin position="233"/>
        <end position="268"/>
    </location>
</feature>
<dbReference type="Proteomes" id="UP000027265">
    <property type="component" value="Unassembled WGS sequence"/>
</dbReference>